<organism evidence="6 7">
    <name type="scientific">Acinetobacter tjernbergiae DSM 14971 = CIP 107465</name>
    <dbReference type="NCBI Taxonomy" id="1120928"/>
    <lineage>
        <taxon>Bacteria</taxon>
        <taxon>Pseudomonadati</taxon>
        <taxon>Pseudomonadota</taxon>
        <taxon>Gammaproteobacteria</taxon>
        <taxon>Moraxellales</taxon>
        <taxon>Moraxellaceae</taxon>
        <taxon>Acinetobacter</taxon>
    </lineage>
</organism>
<dbReference type="InterPro" id="IPR000160">
    <property type="entry name" value="GGDEF_dom"/>
</dbReference>
<dbReference type="eggNOG" id="COG2199">
    <property type="taxonomic scope" value="Bacteria"/>
</dbReference>
<sequence length="382" mass="44143">MKYSLPIYISKAFLVILDWDLVKKSQSILIYASFTAVVIYFMQIKYMYHPLANTELLVKLEWLYPSIFVLNTFLILFGFFIKNKPKFHIYYVLFLSVYYPFSLLGLPIGIGLLNILNGIIFMGIAFTALLLFPRFVVYFGLASYIIAYFLLSGLTVLGYLDYAMAYKPYILLHKDVQNTQIVYSMFYTTLYAAFTITLFDISVERWRRYNSKIEKLSCTDELTNLLNRRGVNQIIDLQMQQAQITHRETSLIMVDIDNFKKINDQYGHHQGDLVLKHVADILRKNLRASDVIGRYGGEEFVILLPFTLIENAVAVAEVCRKALEQSTIKVNETEFLYVQACFGVSSTVHSGFDYMSLFEQADKALYEAKHNGKNQVRTVHTL</sequence>
<dbReference type="Proteomes" id="UP000017404">
    <property type="component" value="Unassembled WGS sequence"/>
</dbReference>
<dbReference type="SMART" id="SM00267">
    <property type="entry name" value="GGDEF"/>
    <property type="match status" value="1"/>
</dbReference>
<evidence type="ECO:0000256" key="1">
    <source>
        <dbReference type="ARBA" id="ARBA00001946"/>
    </source>
</evidence>
<evidence type="ECO:0000313" key="7">
    <source>
        <dbReference type="Proteomes" id="UP000017404"/>
    </source>
</evidence>
<evidence type="ECO:0000256" key="2">
    <source>
        <dbReference type="ARBA" id="ARBA00012528"/>
    </source>
</evidence>
<dbReference type="Gene3D" id="3.30.70.270">
    <property type="match status" value="1"/>
</dbReference>
<evidence type="ECO:0000313" key="6">
    <source>
        <dbReference type="EMBL" id="ESK56778.1"/>
    </source>
</evidence>
<feature type="domain" description="GGDEF" evidence="5">
    <location>
        <begin position="247"/>
        <end position="381"/>
    </location>
</feature>
<dbReference type="GO" id="GO:0052621">
    <property type="term" value="F:diguanylate cyclase activity"/>
    <property type="evidence" value="ECO:0007669"/>
    <property type="project" value="UniProtKB-EC"/>
</dbReference>
<gene>
    <name evidence="6" type="ORF">F990_00850</name>
</gene>
<dbReference type="CDD" id="cd01949">
    <property type="entry name" value="GGDEF"/>
    <property type="match status" value="1"/>
</dbReference>
<dbReference type="RefSeq" id="WP_023274562.1">
    <property type="nucleotide sequence ID" value="NZ_AYEV01000006.1"/>
</dbReference>
<dbReference type="Pfam" id="PF00990">
    <property type="entry name" value="GGDEF"/>
    <property type="match status" value="1"/>
</dbReference>
<reference evidence="6 7" key="1">
    <citation type="submission" date="2013-10" db="EMBL/GenBank/DDBJ databases">
        <title>The Genome Sequence of Acinetobacter tjernbergiae CIP107465.</title>
        <authorList>
            <consortium name="The Broad Institute Genomics Platform"/>
            <consortium name="The Broad Institute Genome Sequencing Center for Infectious Disease"/>
            <person name="Cerqueira G."/>
            <person name="Feldgarden M."/>
            <person name="Courvalin P."/>
            <person name="Grillot-Courvalin C."/>
            <person name="Clermont D."/>
            <person name="Rocha E."/>
            <person name="Yoon E.-J."/>
            <person name="Nemec A."/>
            <person name="Young S.K."/>
            <person name="Zeng Q."/>
            <person name="Gargeya S."/>
            <person name="Fitzgerald M."/>
            <person name="Abouelleil A."/>
            <person name="Alvarado L."/>
            <person name="Berlin A.M."/>
            <person name="Chapman S.B."/>
            <person name="Gainer-Dewar J."/>
            <person name="Goldberg J."/>
            <person name="Gnerre S."/>
            <person name="Griggs A."/>
            <person name="Gujja S."/>
            <person name="Hansen M."/>
            <person name="Howarth C."/>
            <person name="Imamovic A."/>
            <person name="Ireland A."/>
            <person name="Larimer J."/>
            <person name="McCowan C."/>
            <person name="Murphy C."/>
            <person name="Pearson M."/>
            <person name="Poon T.W."/>
            <person name="Priest M."/>
            <person name="Roberts A."/>
            <person name="Saif S."/>
            <person name="Shea T."/>
            <person name="Sykes S."/>
            <person name="Wortman J."/>
            <person name="Nusbaum C."/>
            <person name="Birren B."/>
        </authorList>
    </citation>
    <scope>NUCLEOTIDE SEQUENCE [LARGE SCALE GENOMIC DNA]</scope>
    <source>
        <strain evidence="6 7">CIP 107465</strain>
    </source>
</reference>
<comment type="catalytic activity">
    <reaction evidence="3">
        <text>2 GTP = 3',3'-c-di-GMP + 2 diphosphate</text>
        <dbReference type="Rhea" id="RHEA:24898"/>
        <dbReference type="ChEBI" id="CHEBI:33019"/>
        <dbReference type="ChEBI" id="CHEBI:37565"/>
        <dbReference type="ChEBI" id="CHEBI:58805"/>
        <dbReference type="EC" id="2.7.7.65"/>
    </reaction>
</comment>
<dbReference type="FunFam" id="3.30.70.270:FF:000001">
    <property type="entry name" value="Diguanylate cyclase domain protein"/>
    <property type="match status" value="1"/>
</dbReference>
<protein>
    <recommendedName>
        <fullName evidence="2">diguanylate cyclase</fullName>
        <ecNumber evidence="2">2.7.7.65</ecNumber>
    </recommendedName>
</protein>
<feature type="transmembrane region" description="Helical" evidence="4">
    <location>
        <begin position="62"/>
        <end position="81"/>
    </location>
</feature>
<dbReference type="InterPro" id="IPR029787">
    <property type="entry name" value="Nucleotide_cyclase"/>
</dbReference>
<dbReference type="PANTHER" id="PTHR45138">
    <property type="entry name" value="REGULATORY COMPONENTS OF SENSORY TRANSDUCTION SYSTEM"/>
    <property type="match status" value="1"/>
</dbReference>
<keyword evidence="4" id="KW-1133">Transmembrane helix</keyword>
<dbReference type="InterPro" id="IPR050469">
    <property type="entry name" value="Diguanylate_Cyclase"/>
</dbReference>
<comment type="cofactor">
    <cofactor evidence="1">
        <name>Mg(2+)</name>
        <dbReference type="ChEBI" id="CHEBI:18420"/>
    </cofactor>
</comment>
<name>V2UPZ6_9GAMM</name>
<feature type="transmembrane region" description="Helical" evidence="4">
    <location>
        <begin position="21"/>
        <end position="42"/>
    </location>
</feature>
<evidence type="ECO:0000259" key="5">
    <source>
        <dbReference type="PROSITE" id="PS50887"/>
    </source>
</evidence>
<evidence type="ECO:0000256" key="4">
    <source>
        <dbReference type="SAM" id="Phobius"/>
    </source>
</evidence>
<dbReference type="EMBL" id="AYEV01000006">
    <property type="protein sequence ID" value="ESK56778.1"/>
    <property type="molecule type" value="Genomic_DNA"/>
</dbReference>
<feature type="transmembrane region" description="Helical" evidence="4">
    <location>
        <begin position="180"/>
        <end position="203"/>
    </location>
</feature>
<keyword evidence="4" id="KW-0472">Membrane</keyword>
<keyword evidence="7" id="KW-1185">Reference proteome</keyword>
<dbReference type="PANTHER" id="PTHR45138:SF9">
    <property type="entry name" value="DIGUANYLATE CYCLASE DGCM-RELATED"/>
    <property type="match status" value="1"/>
</dbReference>
<accession>V2UPZ6</accession>
<feature type="transmembrane region" description="Helical" evidence="4">
    <location>
        <begin position="88"/>
        <end position="106"/>
    </location>
</feature>
<dbReference type="STRING" id="202955.GCA_000759995_02872"/>
<evidence type="ECO:0000256" key="3">
    <source>
        <dbReference type="ARBA" id="ARBA00034247"/>
    </source>
</evidence>
<dbReference type="InterPro" id="IPR043128">
    <property type="entry name" value="Rev_trsase/Diguanyl_cyclase"/>
</dbReference>
<feature type="transmembrane region" description="Helical" evidence="4">
    <location>
        <begin position="112"/>
        <end position="132"/>
    </location>
</feature>
<dbReference type="PROSITE" id="PS50887">
    <property type="entry name" value="GGDEF"/>
    <property type="match status" value="1"/>
</dbReference>
<comment type="caution">
    <text evidence="6">The sequence shown here is derived from an EMBL/GenBank/DDBJ whole genome shotgun (WGS) entry which is preliminary data.</text>
</comment>
<dbReference type="NCBIfam" id="TIGR00254">
    <property type="entry name" value="GGDEF"/>
    <property type="match status" value="1"/>
</dbReference>
<dbReference type="OrthoDB" id="9812260at2"/>
<dbReference type="EC" id="2.7.7.65" evidence="2"/>
<keyword evidence="4" id="KW-0812">Transmembrane</keyword>
<dbReference type="AlphaFoldDB" id="V2UPZ6"/>
<dbReference type="SUPFAM" id="SSF55073">
    <property type="entry name" value="Nucleotide cyclase"/>
    <property type="match status" value="1"/>
</dbReference>
<feature type="transmembrane region" description="Helical" evidence="4">
    <location>
        <begin position="139"/>
        <end position="160"/>
    </location>
</feature>
<proteinExistence type="predicted"/>
<dbReference type="PATRIC" id="fig|1120928.5.peg.872"/>